<dbReference type="GO" id="GO:0000976">
    <property type="term" value="F:transcription cis-regulatory region binding"/>
    <property type="evidence" value="ECO:0007669"/>
    <property type="project" value="TreeGrafter"/>
</dbReference>
<feature type="domain" description="HTH tetR-type" evidence="5">
    <location>
        <begin position="21"/>
        <end position="81"/>
    </location>
</feature>
<protein>
    <submittedName>
        <fullName evidence="6">Transcriptional regulator, TetR family</fullName>
    </submittedName>
</protein>
<keyword evidence="2 4" id="KW-0238">DNA-binding</keyword>
<dbReference type="AlphaFoldDB" id="A0A0N8RB57"/>
<dbReference type="Pfam" id="PF13305">
    <property type="entry name" value="TetR_C_33"/>
    <property type="match status" value="1"/>
</dbReference>
<dbReference type="InterPro" id="IPR001647">
    <property type="entry name" value="HTH_TetR"/>
</dbReference>
<dbReference type="Pfam" id="PF00440">
    <property type="entry name" value="TetR_N"/>
    <property type="match status" value="1"/>
</dbReference>
<keyword evidence="7" id="KW-1185">Reference proteome</keyword>
<dbReference type="PROSITE" id="PS50977">
    <property type="entry name" value="HTH_TETR_2"/>
    <property type="match status" value="1"/>
</dbReference>
<name>A0A0N8RB57_9PSED</name>
<accession>A0A0N8RB57</accession>
<dbReference type="GO" id="GO:0003700">
    <property type="term" value="F:DNA-binding transcription factor activity"/>
    <property type="evidence" value="ECO:0007669"/>
    <property type="project" value="TreeGrafter"/>
</dbReference>
<evidence type="ECO:0000313" key="6">
    <source>
        <dbReference type="EMBL" id="KPX11063.1"/>
    </source>
</evidence>
<keyword evidence="3" id="KW-0804">Transcription</keyword>
<proteinExistence type="predicted"/>
<evidence type="ECO:0000256" key="3">
    <source>
        <dbReference type="ARBA" id="ARBA00023163"/>
    </source>
</evidence>
<dbReference type="Proteomes" id="UP000051335">
    <property type="component" value="Unassembled WGS sequence"/>
</dbReference>
<dbReference type="InterPro" id="IPR025996">
    <property type="entry name" value="MT1864/Rv1816-like_C"/>
</dbReference>
<dbReference type="PATRIC" id="fig|317659.3.peg.5259"/>
<dbReference type="SUPFAM" id="SSF48498">
    <property type="entry name" value="Tetracyclin repressor-like, C-terminal domain"/>
    <property type="match status" value="1"/>
</dbReference>
<reference evidence="6 7" key="1">
    <citation type="submission" date="2015-09" db="EMBL/GenBank/DDBJ databases">
        <title>Genome announcement of multiple Pseudomonas syringae strains.</title>
        <authorList>
            <person name="Thakur S."/>
            <person name="Wang P.W."/>
            <person name="Gong Y."/>
            <person name="Weir B.S."/>
            <person name="Guttman D.S."/>
        </authorList>
    </citation>
    <scope>NUCLEOTIDE SEQUENCE [LARGE SCALE GENOMIC DNA]</scope>
    <source>
        <strain evidence="6 7">ICMP17001</strain>
    </source>
</reference>
<evidence type="ECO:0000259" key="5">
    <source>
        <dbReference type="PROSITE" id="PS50977"/>
    </source>
</evidence>
<dbReference type="EMBL" id="LJQC01000054">
    <property type="protein sequence ID" value="KPX11063.1"/>
    <property type="molecule type" value="Genomic_DNA"/>
</dbReference>
<gene>
    <name evidence="6" type="ORF">ALO75_05121</name>
</gene>
<comment type="caution">
    <text evidence="6">The sequence shown here is derived from an EMBL/GenBank/DDBJ whole genome shotgun (WGS) entry which is preliminary data.</text>
</comment>
<evidence type="ECO:0000256" key="1">
    <source>
        <dbReference type="ARBA" id="ARBA00023015"/>
    </source>
</evidence>
<sequence length="208" mass="23189">MFHDREPYMSTSDAPRTYHHGNLPAVLRQAAWDIVGEAGVRGMSLRECARRANVSHAAPAHHFGSLENLLAEVVADGYERMADVIIAVQQELDDTLLGCGIGYVSFARSYPEHFRLMFGAGVNRTLPRLLKSGERALQVLRQSIRNAWIAKYDSEPEPELLEQRTFLAWSTAHGYASLTIDRKTDQPPIPSAESIFQLMARAVLTPSD</sequence>
<dbReference type="InterPro" id="IPR036271">
    <property type="entry name" value="Tet_transcr_reg_TetR-rel_C_sf"/>
</dbReference>
<dbReference type="InterPro" id="IPR009057">
    <property type="entry name" value="Homeodomain-like_sf"/>
</dbReference>
<dbReference type="InterPro" id="IPR050109">
    <property type="entry name" value="HTH-type_TetR-like_transc_reg"/>
</dbReference>
<keyword evidence="1" id="KW-0805">Transcription regulation</keyword>
<evidence type="ECO:0000256" key="4">
    <source>
        <dbReference type="PROSITE-ProRule" id="PRU00335"/>
    </source>
</evidence>
<organism evidence="6 7">
    <name type="scientific">Pseudomonas syringae pv. coryli</name>
    <dbReference type="NCBI Taxonomy" id="317659"/>
    <lineage>
        <taxon>Bacteria</taxon>
        <taxon>Pseudomonadati</taxon>
        <taxon>Pseudomonadota</taxon>
        <taxon>Gammaproteobacteria</taxon>
        <taxon>Pseudomonadales</taxon>
        <taxon>Pseudomonadaceae</taxon>
        <taxon>Pseudomonas</taxon>
    </lineage>
</organism>
<dbReference type="Gene3D" id="1.10.357.10">
    <property type="entry name" value="Tetracycline Repressor, domain 2"/>
    <property type="match status" value="1"/>
</dbReference>
<dbReference type="PANTHER" id="PTHR30055">
    <property type="entry name" value="HTH-TYPE TRANSCRIPTIONAL REGULATOR RUTR"/>
    <property type="match status" value="1"/>
</dbReference>
<dbReference type="SUPFAM" id="SSF46689">
    <property type="entry name" value="Homeodomain-like"/>
    <property type="match status" value="1"/>
</dbReference>
<feature type="DNA-binding region" description="H-T-H motif" evidence="4">
    <location>
        <begin position="44"/>
        <end position="63"/>
    </location>
</feature>
<evidence type="ECO:0000256" key="2">
    <source>
        <dbReference type="ARBA" id="ARBA00023125"/>
    </source>
</evidence>
<dbReference type="PANTHER" id="PTHR30055:SF220">
    <property type="entry name" value="TETR-FAMILY REGULATORY PROTEIN"/>
    <property type="match status" value="1"/>
</dbReference>
<evidence type="ECO:0000313" key="7">
    <source>
        <dbReference type="Proteomes" id="UP000051335"/>
    </source>
</evidence>